<dbReference type="Gene3D" id="1.10.1220.10">
    <property type="entry name" value="Met repressor-like"/>
    <property type="match status" value="1"/>
</dbReference>
<evidence type="ECO:0000313" key="2">
    <source>
        <dbReference type="EMBL" id="OEJ76017.1"/>
    </source>
</evidence>
<dbReference type="GO" id="GO:0006355">
    <property type="term" value="P:regulation of DNA-templated transcription"/>
    <property type="evidence" value="ECO:0007669"/>
    <property type="project" value="InterPro"/>
</dbReference>
<dbReference type="AlphaFoldDB" id="A0A1E5QN52"/>
<gene>
    <name evidence="2" type="ORF">BH720_06920</name>
</gene>
<dbReference type="EMBL" id="MJGC01000042">
    <property type="protein sequence ID" value="OEJ76017.1"/>
    <property type="molecule type" value="Genomic_DNA"/>
</dbReference>
<evidence type="ECO:0000256" key="1">
    <source>
        <dbReference type="SAM" id="MobiDB-lite"/>
    </source>
</evidence>
<accession>A0A1E5QN52</accession>
<dbReference type="RefSeq" id="WP_069966458.1">
    <property type="nucleotide sequence ID" value="NZ_CM124774.1"/>
</dbReference>
<feature type="region of interest" description="Disordered" evidence="1">
    <location>
        <begin position="92"/>
        <end position="114"/>
    </location>
</feature>
<dbReference type="STRING" id="1781255.BH720_06920"/>
<dbReference type="SUPFAM" id="SSF47598">
    <property type="entry name" value="Ribbon-helix-helix"/>
    <property type="match status" value="1"/>
</dbReference>
<name>A0A1E5QN52_9CYAN</name>
<evidence type="ECO:0008006" key="3">
    <source>
        <dbReference type="Google" id="ProtNLM"/>
    </source>
</evidence>
<comment type="caution">
    <text evidence="2">The sequence shown here is derived from an EMBL/GenBank/DDBJ whole genome shotgun (WGS) entry which is preliminary data.</text>
</comment>
<dbReference type="OrthoDB" id="514592at2"/>
<reference evidence="2" key="1">
    <citation type="submission" date="2016-09" db="EMBL/GenBank/DDBJ databases">
        <title>Draft genome of thermotolerant cyanobacterium Desertifilum sp. strain IPPAS B-1220.</title>
        <authorList>
            <person name="Sinetova M.A."/>
            <person name="Bolakhan K."/>
            <person name="Zayadan B.K."/>
            <person name="Mironov K.S."/>
            <person name="Ustinova V."/>
            <person name="Kupriyanova E.V."/>
            <person name="Sidorov R.A."/>
            <person name="Skrypnik A.N."/>
            <person name="Gogoleva N.E."/>
            <person name="Gogolev Y.V."/>
            <person name="Los D.A."/>
        </authorList>
    </citation>
    <scope>NUCLEOTIDE SEQUENCE [LARGE SCALE GENOMIC DNA]</scope>
    <source>
        <strain evidence="2">IPPAS B-1220</strain>
    </source>
</reference>
<protein>
    <recommendedName>
        <fullName evidence="3">CopG family transcriptional regulator</fullName>
    </recommendedName>
</protein>
<sequence length="114" mass="12741">MQEKQKVTLYLPPELHRRLKIQAAVDSQAMSAIVERAILLYLEHPEILEQVENAHGQTYQVHACPECSSSVVIRDGELISLKGQPSVLADEELPVKRVQSDSTSHQGEEELVPC</sequence>
<dbReference type="InterPro" id="IPR010985">
    <property type="entry name" value="Ribbon_hlx_hlx"/>
</dbReference>
<dbReference type="InterPro" id="IPR013321">
    <property type="entry name" value="Arc_rbn_hlx_hlx"/>
</dbReference>
<proteinExistence type="predicted"/>
<organism evidence="2">
    <name type="scientific">Desertifilum tharense IPPAS B-1220</name>
    <dbReference type="NCBI Taxonomy" id="1781255"/>
    <lineage>
        <taxon>Bacteria</taxon>
        <taxon>Bacillati</taxon>
        <taxon>Cyanobacteriota</taxon>
        <taxon>Cyanophyceae</taxon>
        <taxon>Desertifilales</taxon>
        <taxon>Desertifilaceae</taxon>
        <taxon>Desertifilum</taxon>
    </lineage>
</organism>